<feature type="region of interest" description="Disordered" evidence="1">
    <location>
        <begin position="553"/>
        <end position="614"/>
    </location>
</feature>
<feature type="transmembrane region" description="Helical" evidence="2">
    <location>
        <begin position="895"/>
        <end position="913"/>
    </location>
</feature>
<keyword evidence="2" id="KW-1133">Transmembrane helix</keyword>
<feature type="compositionally biased region" description="Basic and acidic residues" evidence="1">
    <location>
        <begin position="508"/>
        <end position="517"/>
    </location>
</feature>
<keyword evidence="2" id="KW-0472">Membrane</keyword>
<feature type="transmembrane region" description="Helical" evidence="2">
    <location>
        <begin position="262"/>
        <end position="289"/>
    </location>
</feature>
<organism evidence="3 4">
    <name type="scientific">Diaphorina citri</name>
    <name type="common">Asian citrus psyllid</name>
    <dbReference type="NCBI Taxonomy" id="121845"/>
    <lineage>
        <taxon>Eukaryota</taxon>
        <taxon>Metazoa</taxon>
        <taxon>Ecdysozoa</taxon>
        <taxon>Arthropoda</taxon>
        <taxon>Hexapoda</taxon>
        <taxon>Insecta</taxon>
        <taxon>Pterygota</taxon>
        <taxon>Neoptera</taxon>
        <taxon>Paraneoptera</taxon>
        <taxon>Hemiptera</taxon>
        <taxon>Sternorrhyncha</taxon>
        <taxon>Psylloidea</taxon>
        <taxon>Psyllidae</taxon>
        <taxon>Diaphorininae</taxon>
        <taxon>Diaphorina</taxon>
    </lineage>
</organism>
<protein>
    <submittedName>
        <fullName evidence="4">Uncharacterized protein LOC103504914</fullName>
    </submittedName>
</protein>
<feature type="transmembrane region" description="Helical" evidence="2">
    <location>
        <begin position="682"/>
        <end position="703"/>
    </location>
</feature>
<gene>
    <name evidence="4" type="primary">LOC103504914</name>
</gene>
<dbReference type="GO" id="GO:0008028">
    <property type="term" value="F:monocarboxylic acid transmembrane transporter activity"/>
    <property type="evidence" value="ECO:0007669"/>
    <property type="project" value="TreeGrafter"/>
</dbReference>
<dbReference type="CDD" id="cd17352">
    <property type="entry name" value="MFS_MCT_SLC16"/>
    <property type="match status" value="1"/>
</dbReference>
<name>A0A3Q0IIT4_DIACI</name>
<feature type="compositionally biased region" description="Basic and acidic residues" evidence="1">
    <location>
        <begin position="485"/>
        <end position="494"/>
    </location>
</feature>
<reference evidence="4" key="1">
    <citation type="submission" date="2025-08" db="UniProtKB">
        <authorList>
            <consortium name="RefSeq"/>
        </authorList>
    </citation>
    <scope>IDENTIFICATION</scope>
</reference>
<dbReference type="PANTHER" id="PTHR11360:SF111">
    <property type="entry name" value="CHASKI, ISOFORM A"/>
    <property type="match status" value="1"/>
</dbReference>
<keyword evidence="3" id="KW-1185">Reference proteome</keyword>
<dbReference type="Gene3D" id="1.20.1250.20">
    <property type="entry name" value="MFS general substrate transporter like domains"/>
    <property type="match status" value="2"/>
</dbReference>
<evidence type="ECO:0000256" key="2">
    <source>
        <dbReference type="SAM" id="Phobius"/>
    </source>
</evidence>
<dbReference type="InterPro" id="IPR050327">
    <property type="entry name" value="Proton-linked_MCT"/>
</dbReference>
<feature type="region of interest" description="Disordered" evidence="1">
    <location>
        <begin position="138"/>
        <end position="162"/>
    </location>
</feature>
<dbReference type="SUPFAM" id="SSF103473">
    <property type="entry name" value="MFS general substrate transporter"/>
    <property type="match status" value="2"/>
</dbReference>
<feature type="compositionally biased region" description="Basic and acidic residues" evidence="1">
    <location>
        <begin position="153"/>
        <end position="162"/>
    </location>
</feature>
<proteinExistence type="predicted"/>
<feature type="transmembrane region" description="Helical" evidence="2">
    <location>
        <begin position="209"/>
        <end position="230"/>
    </location>
</feature>
<accession>A0A3Q0IIT4</accession>
<feature type="transmembrane region" description="Helical" evidence="2">
    <location>
        <begin position="825"/>
        <end position="845"/>
    </location>
</feature>
<sequence length="987" mass="110235">METKIVSNGTLPSNSDIIADGSANRKKLYRSSLTLATLNEADDFDEVRGDIDGPKRILAVLVPLTAYINNRTPSHVYTPPEGTISNGVSITTLEDLGSMTSVQSLKAIENNPVSKYSYASLARSLDTVQKSSDTEYEGVKFSGVPDSEDEEEGNTREEEDSKIPDGGWGWMVVLAAFFINMAGDGIAFSFGLLYIEFLNEFGASKSKTAWIGSLFMAVPLLLGPVASAFVEKFGCRSMTIVAGIISGVGFVLSCFSRTIEHMYLTFGLLAGIGLALSYVTAVVSIAFWFEKKRGLACSLGSTGTGFGTTVYAPITSYLISEYGWRGTVLLLSGTFFNLCVCGAIMRDPEWWTLEQNKEKDLKSIKGASSCGSVSYRTESDMPDIEVLKEMLESGVTPDFIETSVATELNAETCKFSSVINIPTYIRNNEKLPLEVIDKLSKNIRLYNLIYDNYPKLLKGESPSNELHYNTIQPDSKVATEIKRSIKQAKKEERARRIKRKQSSEEEDPAKQDVHKSSDPFTTPENPKYPEPNRTAAELEDSFTAPKLRQLQKTLSAEADRASEPRGKPLVKNHSVESDGPHEPLVSAGKGNDSNRCKSMSPPGNLGRQHRSDSTPWLRRQFSFKEQPTHYLKHLKVHRQHRSDSTPWLRRQFSFKEQPTHYLKHLKVHRLGWVFDVTQIWDYSFYLAGFWIIISGILIAVIPFTENTLPLEVIDKLSKNIRLYNLIYDNYPKLLKGESPSNELLDIYATWGIPSRKSWDRGLFPCVSGPRSTCHRSMWPACTWKLEIPALLCFYSKFYSILFQSWMDDARELIVGMFDFSMFLELHFLLVSISTILLFTWFVIPYFYLTDFVTNQGLSKEEATSILSYIGVTNTVGMVALGWACDQPWLNVKKTYAACLIGCGVSTALMPLFATNYWALLFTCLSFGIFFASNFSCTPIILVELVPLDRFATAYGLTLLAQGIGNLVGPPLAGERVFSEQCSRSGTV</sequence>
<dbReference type="KEGG" id="dci:103504914"/>
<dbReference type="AlphaFoldDB" id="A0A3Q0IIT4"/>
<feature type="transmembrane region" description="Helical" evidence="2">
    <location>
        <begin position="236"/>
        <end position="255"/>
    </location>
</feature>
<dbReference type="InterPro" id="IPR036259">
    <property type="entry name" value="MFS_trans_sf"/>
</dbReference>
<feature type="region of interest" description="Disordered" evidence="1">
    <location>
        <begin position="485"/>
        <end position="532"/>
    </location>
</feature>
<feature type="transmembrane region" description="Helical" evidence="2">
    <location>
        <begin position="168"/>
        <end position="197"/>
    </location>
</feature>
<dbReference type="Proteomes" id="UP000079169">
    <property type="component" value="Unplaced"/>
</dbReference>
<dbReference type="InterPro" id="IPR011701">
    <property type="entry name" value="MFS"/>
</dbReference>
<dbReference type="PANTHER" id="PTHR11360">
    <property type="entry name" value="MONOCARBOXYLATE TRANSPORTER"/>
    <property type="match status" value="1"/>
</dbReference>
<dbReference type="Pfam" id="PF07690">
    <property type="entry name" value="MFS_1"/>
    <property type="match status" value="2"/>
</dbReference>
<feature type="compositionally biased region" description="Basic and acidic residues" evidence="1">
    <location>
        <begin position="557"/>
        <end position="566"/>
    </location>
</feature>
<evidence type="ECO:0000256" key="1">
    <source>
        <dbReference type="SAM" id="MobiDB-lite"/>
    </source>
</evidence>
<keyword evidence="2" id="KW-0812">Transmembrane</keyword>
<feature type="transmembrane region" description="Helical" evidence="2">
    <location>
        <begin position="865"/>
        <end position="883"/>
    </location>
</feature>
<dbReference type="GeneID" id="103504914"/>
<evidence type="ECO:0000313" key="3">
    <source>
        <dbReference type="Proteomes" id="UP000079169"/>
    </source>
</evidence>
<dbReference type="RefSeq" id="XP_026676151.1">
    <property type="nucleotide sequence ID" value="XM_026820350.1"/>
</dbReference>
<evidence type="ECO:0000313" key="4">
    <source>
        <dbReference type="RefSeq" id="XP_026676151.1"/>
    </source>
</evidence>
<dbReference type="PaxDb" id="121845-A0A3Q0IIT4"/>
<feature type="transmembrane region" description="Helical" evidence="2">
    <location>
        <begin position="919"/>
        <end position="942"/>
    </location>
</feature>